<keyword evidence="1" id="KW-0723">Serine/threonine-protein kinase</keyword>
<dbReference type="EMBL" id="BAAAPF010000170">
    <property type="protein sequence ID" value="GAA2135868.1"/>
    <property type="molecule type" value="Genomic_DNA"/>
</dbReference>
<organism evidence="3 4">
    <name type="scientific">Streptomyces synnematoformans</name>
    <dbReference type="NCBI Taxonomy" id="415721"/>
    <lineage>
        <taxon>Bacteria</taxon>
        <taxon>Bacillati</taxon>
        <taxon>Actinomycetota</taxon>
        <taxon>Actinomycetes</taxon>
        <taxon>Kitasatosporales</taxon>
        <taxon>Streptomycetaceae</taxon>
        <taxon>Streptomyces</taxon>
    </lineage>
</organism>
<comment type="caution">
    <text evidence="3">The sequence shown here is derived from an EMBL/GenBank/DDBJ whole genome shotgun (WGS) entry which is preliminary data.</text>
</comment>
<dbReference type="Proteomes" id="UP001500443">
    <property type="component" value="Unassembled WGS sequence"/>
</dbReference>
<protein>
    <recommendedName>
        <fullName evidence="2">Histidine kinase/HSP90-like ATPase domain-containing protein</fullName>
    </recommendedName>
</protein>
<dbReference type="PANTHER" id="PTHR35526">
    <property type="entry name" value="ANTI-SIGMA-F FACTOR RSBW-RELATED"/>
    <property type="match status" value="1"/>
</dbReference>
<evidence type="ECO:0000256" key="1">
    <source>
        <dbReference type="ARBA" id="ARBA00022527"/>
    </source>
</evidence>
<name>A0ABN2Z2N2_9ACTN</name>
<keyword evidence="4" id="KW-1185">Reference proteome</keyword>
<dbReference type="InterPro" id="IPR003594">
    <property type="entry name" value="HATPase_dom"/>
</dbReference>
<dbReference type="InterPro" id="IPR036890">
    <property type="entry name" value="HATPase_C_sf"/>
</dbReference>
<keyword evidence="1" id="KW-0808">Transferase</keyword>
<keyword evidence="1" id="KW-0418">Kinase</keyword>
<dbReference type="RefSeq" id="WP_344291785.1">
    <property type="nucleotide sequence ID" value="NZ_BAAAPF010000170.1"/>
</dbReference>
<dbReference type="SUPFAM" id="SSF55874">
    <property type="entry name" value="ATPase domain of HSP90 chaperone/DNA topoisomerase II/histidine kinase"/>
    <property type="match status" value="1"/>
</dbReference>
<feature type="domain" description="Histidine kinase/HSP90-like ATPase" evidence="2">
    <location>
        <begin position="22"/>
        <end position="130"/>
    </location>
</feature>
<reference evidence="3 4" key="1">
    <citation type="journal article" date="2019" name="Int. J. Syst. Evol. Microbiol.">
        <title>The Global Catalogue of Microorganisms (GCM) 10K type strain sequencing project: providing services to taxonomists for standard genome sequencing and annotation.</title>
        <authorList>
            <consortium name="The Broad Institute Genomics Platform"/>
            <consortium name="The Broad Institute Genome Sequencing Center for Infectious Disease"/>
            <person name="Wu L."/>
            <person name="Ma J."/>
        </authorList>
    </citation>
    <scope>NUCLEOTIDE SEQUENCE [LARGE SCALE GENOMIC DNA]</scope>
    <source>
        <strain evidence="3 4">JCM 15481</strain>
    </source>
</reference>
<accession>A0ABN2Z2N2</accession>
<gene>
    <name evidence="3" type="ORF">GCM10009802_44620</name>
</gene>
<proteinExistence type="predicted"/>
<dbReference type="Gene3D" id="3.30.565.10">
    <property type="entry name" value="Histidine kinase-like ATPase, C-terminal domain"/>
    <property type="match status" value="1"/>
</dbReference>
<dbReference type="Pfam" id="PF13581">
    <property type="entry name" value="HATPase_c_2"/>
    <property type="match status" value="1"/>
</dbReference>
<evidence type="ECO:0000313" key="3">
    <source>
        <dbReference type="EMBL" id="GAA2135868.1"/>
    </source>
</evidence>
<sequence>MRATAATKDERAVMTWQWRRHPRCVALARSQMRKALARWGLAGIEGPAVLVVSELVTNAIVHARVSPGREILTRFVRQDGGVRIEVHDASEDRPVPRTPDSDGGYGLHLVEQMADEWGVAERAIGKAVWAVVVDPAGARSDPVEGGGDAACGKG</sequence>
<dbReference type="PANTHER" id="PTHR35526:SF3">
    <property type="entry name" value="ANTI-SIGMA-F FACTOR RSBW"/>
    <property type="match status" value="1"/>
</dbReference>
<evidence type="ECO:0000259" key="2">
    <source>
        <dbReference type="Pfam" id="PF13581"/>
    </source>
</evidence>
<dbReference type="InterPro" id="IPR050267">
    <property type="entry name" value="Anti-sigma-factor_SerPK"/>
</dbReference>
<evidence type="ECO:0000313" key="4">
    <source>
        <dbReference type="Proteomes" id="UP001500443"/>
    </source>
</evidence>
<dbReference type="CDD" id="cd16936">
    <property type="entry name" value="HATPase_RsbW-like"/>
    <property type="match status" value="1"/>
</dbReference>